<dbReference type="EMBL" id="CP089275">
    <property type="protein sequence ID" value="USP75248.1"/>
    <property type="molecule type" value="Genomic_DNA"/>
</dbReference>
<feature type="region of interest" description="Disordered" evidence="1">
    <location>
        <begin position="260"/>
        <end position="317"/>
    </location>
</feature>
<feature type="compositionally biased region" description="Polar residues" evidence="1">
    <location>
        <begin position="288"/>
        <end position="297"/>
    </location>
</feature>
<evidence type="ECO:0000256" key="2">
    <source>
        <dbReference type="SAM" id="SignalP"/>
    </source>
</evidence>
<sequence>MAFIFNILLLAAFSTRVVGGPVPRNHQRSQFTGYFNTTSTVSSVSGQKTVQADTAIVVEPIQETVFTSIAPAITFVNPDGQPLVTQDPQTVFSTSFITPTPKPTSDKSSSPLSTSATTPDPRQAPTGNSPLPTTSVASSALSSTVKAVENSTASGTSRQVPKFTYSPAEKETSTAASPTDVASEAPVPTSGGMPGFQHPGSAGPSLQPSNSTSSSAIVASSAVSSVVPSGSPVVSSSRSRIVVTSYTTVYVSAPLPDAATTARTTPGSGSATPTQTQQPSSSSQLSSEVNKQPTCSEGQEAAPSVTSSPAQALPSASLQVPPVVIVTSFTTVMASVEPSSVPQVPATSAVPEPVVPSSLAVSSASEKTSSPAEVTPSANPTSSPSLSSSESSTLAKPTSSSVVPPGPPAQPSSSTTPPASTSAQPTLSSTPSPSQVPASTSNAAPSPSATTSASSTSSSPPPPPTPSSSTISSSTSTSEGPLIITPIPPSQVFTVTETATKTEKETVRETVTVTAS</sequence>
<keyword evidence="2" id="KW-0732">Signal</keyword>
<feature type="compositionally biased region" description="Polar residues" evidence="1">
    <location>
        <begin position="149"/>
        <end position="159"/>
    </location>
</feature>
<feature type="region of interest" description="Disordered" evidence="1">
    <location>
        <begin position="94"/>
        <end position="238"/>
    </location>
</feature>
<keyword evidence="4" id="KW-1185">Reference proteome</keyword>
<feature type="region of interest" description="Disordered" evidence="1">
    <location>
        <begin position="337"/>
        <end position="489"/>
    </location>
</feature>
<feature type="compositionally biased region" description="Low complexity" evidence="1">
    <location>
        <begin position="344"/>
        <end position="403"/>
    </location>
</feature>
<accession>A0A9Q9DPJ6</accession>
<feature type="compositionally biased region" description="Low complexity" evidence="1">
    <location>
        <begin position="267"/>
        <end position="287"/>
    </location>
</feature>
<dbReference type="AlphaFoldDB" id="A0A9Q9DPJ6"/>
<evidence type="ECO:0000313" key="3">
    <source>
        <dbReference type="EMBL" id="USP75248.1"/>
    </source>
</evidence>
<dbReference type="VEuPathDB" id="FungiDB:yc1106_02522"/>
<feature type="compositionally biased region" description="Low complexity" evidence="1">
    <location>
        <begin position="205"/>
        <end position="238"/>
    </location>
</feature>
<protein>
    <submittedName>
        <fullName evidence="3">Uncharacterized protein</fullName>
    </submittedName>
</protein>
<gene>
    <name evidence="3" type="ORF">yc1106_02522</name>
</gene>
<feature type="signal peptide" evidence="2">
    <location>
        <begin position="1"/>
        <end position="19"/>
    </location>
</feature>
<feature type="compositionally biased region" description="Low complexity" evidence="1">
    <location>
        <begin position="467"/>
        <end position="478"/>
    </location>
</feature>
<evidence type="ECO:0000313" key="4">
    <source>
        <dbReference type="Proteomes" id="UP001056012"/>
    </source>
</evidence>
<organism evidence="3 4">
    <name type="scientific">Curvularia clavata</name>
    <dbReference type="NCBI Taxonomy" id="95742"/>
    <lineage>
        <taxon>Eukaryota</taxon>
        <taxon>Fungi</taxon>
        <taxon>Dikarya</taxon>
        <taxon>Ascomycota</taxon>
        <taxon>Pezizomycotina</taxon>
        <taxon>Dothideomycetes</taxon>
        <taxon>Pleosporomycetidae</taxon>
        <taxon>Pleosporales</taxon>
        <taxon>Pleosporineae</taxon>
        <taxon>Pleosporaceae</taxon>
        <taxon>Curvularia</taxon>
    </lineage>
</organism>
<feature type="compositionally biased region" description="Low complexity" evidence="1">
    <location>
        <begin position="307"/>
        <end position="317"/>
    </location>
</feature>
<feature type="compositionally biased region" description="Low complexity" evidence="1">
    <location>
        <begin position="133"/>
        <end position="148"/>
    </location>
</feature>
<evidence type="ECO:0000256" key="1">
    <source>
        <dbReference type="SAM" id="MobiDB-lite"/>
    </source>
</evidence>
<proteinExistence type="predicted"/>
<feature type="compositionally biased region" description="Low complexity" evidence="1">
    <location>
        <begin position="411"/>
        <end position="458"/>
    </location>
</feature>
<dbReference type="Proteomes" id="UP001056012">
    <property type="component" value="Chromosome 2"/>
</dbReference>
<dbReference type="OrthoDB" id="3801082at2759"/>
<name>A0A9Q9DPJ6_CURCL</name>
<reference evidence="3" key="1">
    <citation type="submission" date="2021-12" db="EMBL/GenBank/DDBJ databases">
        <title>Curvularia clavata genome.</title>
        <authorList>
            <person name="Cao Y."/>
        </authorList>
    </citation>
    <scope>NUCLEOTIDE SEQUENCE</scope>
    <source>
        <strain evidence="3">Yc1106</strain>
    </source>
</reference>
<feature type="compositionally biased region" description="Low complexity" evidence="1">
    <location>
        <begin position="106"/>
        <end position="121"/>
    </location>
</feature>
<feature type="chain" id="PRO_5040265824" evidence="2">
    <location>
        <begin position="20"/>
        <end position="516"/>
    </location>
</feature>
<feature type="region of interest" description="Disordered" evidence="1">
    <location>
        <begin position="497"/>
        <end position="516"/>
    </location>
</feature>